<feature type="region of interest" description="Disordered" evidence="1">
    <location>
        <begin position="176"/>
        <end position="236"/>
    </location>
</feature>
<feature type="region of interest" description="Disordered" evidence="1">
    <location>
        <begin position="36"/>
        <end position="64"/>
    </location>
</feature>
<evidence type="ECO:0000313" key="3">
    <source>
        <dbReference type="Proteomes" id="UP000712600"/>
    </source>
</evidence>
<feature type="compositionally biased region" description="Polar residues" evidence="1">
    <location>
        <begin position="126"/>
        <end position="136"/>
    </location>
</feature>
<dbReference type="Proteomes" id="UP000712600">
    <property type="component" value="Unassembled WGS sequence"/>
</dbReference>
<feature type="compositionally biased region" description="Low complexity" evidence="1">
    <location>
        <begin position="270"/>
        <end position="282"/>
    </location>
</feature>
<feature type="compositionally biased region" description="Basic residues" evidence="1">
    <location>
        <begin position="187"/>
        <end position="196"/>
    </location>
</feature>
<organism evidence="2 3">
    <name type="scientific">Brassica cretica</name>
    <name type="common">Mustard</name>
    <dbReference type="NCBI Taxonomy" id="69181"/>
    <lineage>
        <taxon>Eukaryota</taxon>
        <taxon>Viridiplantae</taxon>
        <taxon>Streptophyta</taxon>
        <taxon>Embryophyta</taxon>
        <taxon>Tracheophyta</taxon>
        <taxon>Spermatophyta</taxon>
        <taxon>Magnoliopsida</taxon>
        <taxon>eudicotyledons</taxon>
        <taxon>Gunneridae</taxon>
        <taxon>Pentapetalae</taxon>
        <taxon>rosids</taxon>
        <taxon>malvids</taxon>
        <taxon>Brassicales</taxon>
        <taxon>Brassicaceae</taxon>
        <taxon>Brassiceae</taxon>
        <taxon>Brassica</taxon>
    </lineage>
</organism>
<feature type="compositionally biased region" description="Polar residues" evidence="1">
    <location>
        <begin position="222"/>
        <end position="236"/>
    </location>
</feature>
<feature type="compositionally biased region" description="Polar residues" evidence="1">
    <location>
        <begin position="259"/>
        <end position="269"/>
    </location>
</feature>
<feature type="compositionally biased region" description="Polar residues" evidence="1">
    <location>
        <begin position="98"/>
        <end position="111"/>
    </location>
</feature>
<comment type="caution">
    <text evidence="2">The sequence shown here is derived from an EMBL/GenBank/DDBJ whole genome shotgun (WGS) entry which is preliminary data.</text>
</comment>
<feature type="region of interest" description="Disordered" evidence="1">
    <location>
        <begin position="98"/>
        <end position="136"/>
    </location>
</feature>
<proteinExistence type="predicted"/>
<name>A0A8S9NXQ7_BRACR</name>
<dbReference type="EMBL" id="QGKX02001521">
    <property type="protein sequence ID" value="KAF3507480.1"/>
    <property type="molecule type" value="Genomic_DNA"/>
</dbReference>
<dbReference type="AlphaFoldDB" id="A0A8S9NXQ7"/>
<accession>A0A8S9NXQ7</accession>
<feature type="compositionally biased region" description="Basic and acidic residues" evidence="1">
    <location>
        <begin position="197"/>
        <end position="208"/>
    </location>
</feature>
<gene>
    <name evidence="2" type="ORF">F2Q69_00008767</name>
</gene>
<protein>
    <submittedName>
        <fullName evidence="2">Uncharacterized protein</fullName>
    </submittedName>
</protein>
<evidence type="ECO:0000313" key="2">
    <source>
        <dbReference type="EMBL" id="KAF3507480.1"/>
    </source>
</evidence>
<reference evidence="2" key="1">
    <citation type="submission" date="2019-12" db="EMBL/GenBank/DDBJ databases">
        <title>Genome sequencing and annotation of Brassica cretica.</title>
        <authorList>
            <person name="Studholme D.J."/>
            <person name="Sarris P."/>
        </authorList>
    </citation>
    <scope>NUCLEOTIDE SEQUENCE</scope>
    <source>
        <strain evidence="2">PFS-109/04</strain>
        <tissue evidence="2">Leaf</tissue>
    </source>
</reference>
<sequence length="331" mass="37484">MMTTLIDKIRSQRIANQTVANRLDQAERELAEHRAANIRERNQTPLDPLRARSNPQHRTVRYSRDPKRSIWTLHERKFTTTPAAGHLDEIDTGIQRPRSTPIQFQNGSTERQGVPRTRIPPPNHSIPENRNPSATRTFHQAGFDNLTEQARRHDLRGPGLECATELLEVFRDISGAKRPPRVPLPARAKKAGRRKLTRVDQRGLDDPGRSSAGRPARVGRPAQTTQDDPAQKEPNFQYNNYQQKPFYNNQQGGYQARQNYSQGFSSKGNQSTQGQAGSSTSAPQESSTYAMLKHILESHTRSEKHIGYELKNLHTKVDGSNNDLNNKLPQQ</sequence>
<evidence type="ECO:0000256" key="1">
    <source>
        <dbReference type="SAM" id="MobiDB-lite"/>
    </source>
</evidence>
<feature type="region of interest" description="Disordered" evidence="1">
    <location>
        <begin position="259"/>
        <end position="288"/>
    </location>
</feature>